<evidence type="ECO:0000313" key="2">
    <source>
        <dbReference type="Proteomes" id="UP000886523"/>
    </source>
</evidence>
<comment type="caution">
    <text evidence="1">The sequence shown here is derived from an EMBL/GenBank/DDBJ whole genome shotgun (WGS) entry which is preliminary data.</text>
</comment>
<dbReference type="AlphaFoldDB" id="A0A9P6ACF8"/>
<name>A0A9P6ACF8_9AGAM</name>
<dbReference type="EMBL" id="MU129373">
    <property type="protein sequence ID" value="KAF9503367.1"/>
    <property type="molecule type" value="Genomic_DNA"/>
</dbReference>
<dbReference type="Proteomes" id="UP000886523">
    <property type="component" value="Unassembled WGS sequence"/>
</dbReference>
<keyword evidence="2" id="KW-1185">Reference proteome</keyword>
<proteinExistence type="predicted"/>
<gene>
    <name evidence="1" type="ORF">BS47DRAFT_1356280</name>
</gene>
<protein>
    <submittedName>
        <fullName evidence="1">Uncharacterized protein</fullName>
    </submittedName>
</protein>
<evidence type="ECO:0000313" key="1">
    <source>
        <dbReference type="EMBL" id="KAF9503367.1"/>
    </source>
</evidence>
<accession>A0A9P6ACF8</accession>
<organism evidence="1 2">
    <name type="scientific">Hydnum rufescens UP504</name>
    <dbReference type="NCBI Taxonomy" id="1448309"/>
    <lineage>
        <taxon>Eukaryota</taxon>
        <taxon>Fungi</taxon>
        <taxon>Dikarya</taxon>
        <taxon>Basidiomycota</taxon>
        <taxon>Agaricomycotina</taxon>
        <taxon>Agaricomycetes</taxon>
        <taxon>Cantharellales</taxon>
        <taxon>Hydnaceae</taxon>
        <taxon>Hydnum</taxon>
    </lineage>
</organism>
<reference evidence="1" key="1">
    <citation type="journal article" date="2020" name="Nat. Commun.">
        <title>Large-scale genome sequencing of mycorrhizal fungi provides insights into the early evolution of symbiotic traits.</title>
        <authorList>
            <person name="Miyauchi S."/>
            <person name="Kiss E."/>
            <person name="Kuo A."/>
            <person name="Drula E."/>
            <person name="Kohler A."/>
            <person name="Sanchez-Garcia M."/>
            <person name="Morin E."/>
            <person name="Andreopoulos B."/>
            <person name="Barry K.W."/>
            <person name="Bonito G."/>
            <person name="Buee M."/>
            <person name="Carver A."/>
            <person name="Chen C."/>
            <person name="Cichocki N."/>
            <person name="Clum A."/>
            <person name="Culley D."/>
            <person name="Crous P.W."/>
            <person name="Fauchery L."/>
            <person name="Girlanda M."/>
            <person name="Hayes R.D."/>
            <person name="Keri Z."/>
            <person name="LaButti K."/>
            <person name="Lipzen A."/>
            <person name="Lombard V."/>
            <person name="Magnuson J."/>
            <person name="Maillard F."/>
            <person name="Murat C."/>
            <person name="Nolan M."/>
            <person name="Ohm R.A."/>
            <person name="Pangilinan J."/>
            <person name="Pereira M.F."/>
            <person name="Perotto S."/>
            <person name="Peter M."/>
            <person name="Pfister S."/>
            <person name="Riley R."/>
            <person name="Sitrit Y."/>
            <person name="Stielow J.B."/>
            <person name="Szollosi G."/>
            <person name="Zifcakova L."/>
            <person name="Stursova M."/>
            <person name="Spatafora J.W."/>
            <person name="Tedersoo L."/>
            <person name="Vaario L.M."/>
            <person name="Yamada A."/>
            <person name="Yan M."/>
            <person name="Wang P."/>
            <person name="Xu J."/>
            <person name="Bruns T."/>
            <person name="Baldrian P."/>
            <person name="Vilgalys R."/>
            <person name="Dunand C."/>
            <person name="Henrissat B."/>
            <person name="Grigoriev I.V."/>
            <person name="Hibbett D."/>
            <person name="Nagy L.G."/>
            <person name="Martin F.M."/>
        </authorList>
    </citation>
    <scope>NUCLEOTIDE SEQUENCE</scope>
    <source>
        <strain evidence="1">UP504</strain>
    </source>
</reference>
<sequence>MSFVSSESDTRAWDNIAKEMWDMELIKPFKAFDRPNQQRLGAPRIFRIPESLMAEPECPCHNKIFLPWLLPLKKSAGHKYSVMDLEHVSGVFRTHMPSSGSMVPHASRGHSLGAINA</sequence>